<evidence type="ECO:0000313" key="2">
    <source>
        <dbReference type="Proteomes" id="UP000314294"/>
    </source>
</evidence>
<reference evidence="1 2" key="1">
    <citation type="submission" date="2019-03" db="EMBL/GenBank/DDBJ databases">
        <title>First draft genome of Liparis tanakae, snailfish: a comprehensive survey of snailfish specific genes.</title>
        <authorList>
            <person name="Kim W."/>
            <person name="Song I."/>
            <person name="Jeong J.-H."/>
            <person name="Kim D."/>
            <person name="Kim S."/>
            <person name="Ryu S."/>
            <person name="Song J.Y."/>
            <person name="Lee S.K."/>
        </authorList>
    </citation>
    <scope>NUCLEOTIDE SEQUENCE [LARGE SCALE GENOMIC DNA]</scope>
    <source>
        <tissue evidence="1">Muscle</tissue>
    </source>
</reference>
<protein>
    <submittedName>
        <fullName evidence="1">Uncharacterized protein</fullName>
    </submittedName>
</protein>
<keyword evidence="2" id="KW-1185">Reference proteome</keyword>
<accession>A0A4Z2IFL8</accession>
<name>A0A4Z2IFL8_9TELE</name>
<organism evidence="1 2">
    <name type="scientific">Liparis tanakae</name>
    <name type="common">Tanaka's snailfish</name>
    <dbReference type="NCBI Taxonomy" id="230148"/>
    <lineage>
        <taxon>Eukaryota</taxon>
        <taxon>Metazoa</taxon>
        <taxon>Chordata</taxon>
        <taxon>Craniata</taxon>
        <taxon>Vertebrata</taxon>
        <taxon>Euteleostomi</taxon>
        <taxon>Actinopterygii</taxon>
        <taxon>Neopterygii</taxon>
        <taxon>Teleostei</taxon>
        <taxon>Neoteleostei</taxon>
        <taxon>Acanthomorphata</taxon>
        <taxon>Eupercaria</taxon>
        <taxon>Perciformes</taxon>
        <taxon>Cottioidei</taxon>
        <taxon>Cottales</taxon>
        <taxon>Liparidae</taxon>
        <taxon>Liparis</taxon>
    </lineage>
</organism>
<dbReference type="AlphaFoldDB" id="A0A4Z2IFL8"/>
<dbReference type="Proteomes" id="UP000314294">
    <property type="component" value="Unassembled WGS sequence"/>
</dbReference>
<proteinExistence type="predicted"/>
<sequence>MDMTSMDQPRVPERGNWWHSSGIDWCDVVTEEQGSCSKSMAVCRMTRSSGAARLRSQFIAFQS</sequence>
<comment type="caution">
    <text evidence="1">The sequence shown here is derived from an EMBL/GenBank/DDBJ whole genome shotgun (WGS) entry which is preliminary data.</text>
</comment>
<gene>
    <name evidence="1" type="ORF">EYF80_013623</name>
</gene>
<dbReference type="EMBL" id="SRLO01000096">
    <property type="protein sequence ID" value="TNN76092.1"/>
    <property type="molecule type" value="Genomic_DNA"/>
</dbReference>
<evidence type="ECO:0000313" key="1">
    <source>
        <dbReference type="EMBL" id="TNN76092.1"/>
    </source>
</evidence>